<dbReference type="AlphaFoldDB" id="A0A7H0VDZ2"/>
<dbReference type="EMBL" id="CP060139">
    <property type="protein sequence ID" value="QNR23940.1"/>
    <property type="molecule type" value="Genomic_DNA"/>
</dbReference>
<accession>A0A7H0VDZ2</accession>
<dbReference type="SUPFAM" id="SSF56601">
    <property type="entry name" value="beta-lactamase/transpeptidase-like"/>
    <property type="match status" value="1"/>
</dbReference>
<dbReference type="PANTHER" id="PTHR43283">
    <property type="entry name" value="BETA-LACTAMASE-RELATED"/>
    <property type="match status" value="1"/>
</dbReference>
<evidence type="ECO:0000313" key="2">
    <source>
        <dbReference type="EMBL" id="QNR23940.1"/>
    </source>
</evidence>
<dbReference type="PANTHER" id="PTHR43283:SF3">
    <property type="entry name" value="BETA-LACTAMASE FAMILY PROTEIN (AFU_ORTHOLOGUE AFUA_5G07500)"/>
    <property type="match status" value="1"/>
</dbReference>
<keyword evidence="3" id="KW-1185">Reference proteome</keyword>
<dbReference type="Gene3D" id="3.40.710.10">
    <property type="entry name" value="DD-peptidase/beta-lactamase superfamily"/>
    <property type="match status" value="1"/>
</dbReference>
<organism evidence="2 3">
    <name type="scientific">Croceimicrobium hydrocarbonivorans</name>
    <dbReference type="NCBI Taxonomy" id="2761580"/>
    <lineage>
        <taxon>Bacteria</taxon>
        <taxon>Pseudomonadati</taxon>
        <taxon>Bacteroidota</taxon>
        <taxon>Flavobacteriia</taxon>
        <taxon>Flavobacteriales</taxon>
        <taxon>Owenweeksiaceae</taxon>
        <taxon>Croceimicrobium</taxon>
    </lineage>
</organism>
<dbReference type="RefSeq" id="WP_210758476.1">
    <property type="nucleotide sequence ID" value="NZ_CP060139.1"/>
</dbReference>
<sequence length="472" mass="53531">MSIQKPNAPRALWPLMSIFLWLLFSACAGKEAEIQASLNAYTEQGACNGYLYVSQASELLYDSAFQKGSQNFARLSKEDRLDLASLSKLFTEVAILRMADAQLIELDAKVMDYRPGFKAVKAGQITIRQLLEMRSGLARELNPEFQFQALPLDSNGLLGPYLDNLESLPMQAEPGTKEEYSNLAYWLLGAVLEAVGQANLDKVLDQWIFEDLEMHSSGWREGRSSLKKGYVLKREQWSKDPKDYSCRYASGGFYSSVTDLAKLAKALHGDHFLSAESKAFLQKQDALSIYGSLPSSSHLIMLDWRAELTIIMLQNLALEDLNRIPRFVTECRNALDLASAERPKRKVVLNSLERLADTVPMESAMKEWLIALRKGNPKDIFQILAKHSEAGSFNPDDPTWQALADLNRDYPDWKALGYRWINEEEPGGLELWLQMNDHSKMALLWIPSETNPNRIGNLFIRPDDMEWMGEKY</sequence>
<reference evidence="2 3" key="1">
    <citation type="submission" date="2020-08" db="EMBL/GenBank/DDBJ databases">
        <title>Croceimicrobium hydrocarbonivorans gen. nov., sp. nov., a novel marine bacterium isolated from a bacterial consortium that degrades polyethylene terephthalate.</title>
        <authorList>
            <person name="Liu R."/>
        </authorList>
    </citation>
    <scope>NUCLEOTIDE SEQUENCE [LARGE SCALE GENOMIC DNA]</scope>
    <source>
        <strain evidence="2 3">A20-9</strain>
    </source>
</reference>
<dbReference type="KEGG" id="chyd:H4K34_16430"/>
<protein>
    <submittedName>
        <fullName evidence="2">Beta-lactamase family protein</fullName>
    </submittedName>
</protein>
<evidence type="ECO:0000313" key="3">
    <source>
        <dbReference type="Proteomes" id="UP000516305"/>
    </source>
</evidence>
<dbReference type="Proteomes" id="UP000516305">
    <property type="component" value="Chromosome"/>
</dbReference>
<dbReference type="InterPro" id="IPR001466">
    <property type="entry name" value="Beta-lactam-related"/>
</dbReference>
<feature type="domain" description="Beta-lactamase-related" evidence="1">
    <location>
        <begin position="49"/>
        <end position="291"/>
    </location>
</feature>
<dbReference type="InterPro" id="IPR012338">
    <property type="entry name" value="Beta-lactam/transpept-like"/>
</dbReference>
<name>A0A7H0VDZ2_9FLAO</name>
<proteinExistence type="predicted"/>
<dbReference type="Pfam" id="PF00144">
    <property type="entry name" value="Beta-lactamase"/>
    <property type="match status" value="1"/>
</dbReference>
<dbReference type="InterPro" id="IPR050789">
    <property type="entry name" value="Diverse_Enzym_Activities"/>
</dbReference>
<dbReference type="PROSITE" id="PS51257">
    <property type="entry name" value="PROKAR_LIPOPROTEIN"/>
    <property type="match status" value="1"/>
</dbReference>
<evidence type="ECO:0000259" key="1">
    <source>
        <dbReference type="Pfam" id="PF00144"/>
    </source>
</evidence>
<gene>
    <name evidence="2" type="ORF">H4K34_16430</name>
</gene>